<dbReference type="EMBL" id="JBHSDJ010000123">
    <property type="protein sequence ID" value="MFC4248482.1"/>
    <property type="molecule type" value="Genomic_DNA"/>
</dbReference>
<dbReference type="RefSeq" id="WP_246970424.1">
    <property type="nucleotide sequence ID" value="NZ_CP095397.1"/>
</dbReference>
<evidence type="ECO:0000256" key="1">
    <source>
        <dbReference type="ARBA" id="ARBA00008791"/>
    </source>
</evidence>
<gene>
    <name evidence="3" type="ORF">ACFOZ7_16355</name>
</gene>
<accession>A0ABD5P2S8</accession>
<dbReference type="CDD" id="cd00293">
    <property type="entry name" value="USP-like"/>
    <property type="match status" value="1"/>
</dbReference>
<dbReference type="InterPro" id="IPR006016">
    <property type="entry name" value="UspA"/>
</dbReference>
<dbReference type="Gene3D" id="3.40.50.620">
    <property type="entry name" value="HUPs"/>
    <property type="match status" value="1"/>
</dbReference>
<dbReference type="Proteomes" id="UP001595821">
    <property type="component" value="Unassembled WGS sequence"/>
</dbReference>
<dbReference type="Pfam" id="PF00582">
    <property type="entry name" value="Usp"/>
    <property type="match status" value="1"/>
</dbReference>
<evidence type="ECO:0000313" key="3">
    <source>
        <dbReference type="EMBL" id="MFC4248482.1"/>
    </source>
</evidence>
<organism evidence="3 4">
    <name type="scientific">Natribaculum luteum</name>
    <dbReference type="NCBI Taxonomy" id="1586232"/>
    <lineage>
        <taxon>Archaea</taxon>
        <taxon>Methanobacteriati</taxon>
        <taxon>Methanobacteriota</taxon>
        <taxon>Stenosarchaea group</taxon>
        <taxon>Halobacteria</taxon>
        <taxon>Halobacteriales</taxon>
        <taxon>Natrialbaceae</taxon>
        <taxon>Natribaculum</taxon>
    </lineage>
</organism>
<dbReference type="GeneID" id="71855653"/>
<dbReference type="PANTHER" id="PTHR46268:SF24">
    <property type="entry name" value="UNIVERSAL STRESS PROTEIN"/>
    <property type="match status" value="1"/>
</dbReference>
<comment type="similarity">
    <text evidence="1">Belongs to the universal stress protein A family.</text>
</comment>
<dbReference type="InterPro" id="IPR006015">
    <property type="entry name" value="Universal_stress_UspA"/>
</dbReference>
<evidence type="ECO:0000313" key="4">
    <source>
        <dbReference type="Proteomes" id="UP001595821"/>
    </source>
</evidence>
<feature type="domain" description="UspA" evidence="2">
    <location>
        <begin position="1"/>
        <end position="137"/>
    </location>
</feature>
<sequence length="147" mass="15857">MIDHVLVPVDGSEQSNAALVYAVELVSDATITLLHVVDPVSEMDDLSTTDGQYTAAQRQTAEQVFEHARARLDDEDVTIETAIETGAPWREIVDYAAGHDVDHVVMGSHGRDGATRLLLGSVAEVVVRRSPVPVTVVSQESVPKADR</sequence>
<evidence type="ECO:0000259" key="2">
    <source>
        <dbReference type="Pfam" id="PF00582"/>
    </source>
</evidence>
<dbReference type="AlphaFoldDB" id="A0ABD5P2S8"/>
<dbReference type="SUPFAM" id="SSF52402">
    <property type="entry name" value="Adenine nucleotide alpha hydrolases-like"/>
    <property type="match status" value="1"/>
</dbReference>
<dbReference type="PRINTS" id="PR01438">
    <property type="entry name" value="UNVRSLSTRESS"/>
</dbReference>
<protein>
    <submittedName>
        <fullName evidence="3">Universal stress protein</fullName>
    </submittedName>
</protein>
<proteinExistence type="inferred from homology"/>
<dbReference type="PANTHER" id="PTHR46268">
    <property type="entry name" value="STRESS RESPONSE PROTEIN NHAX"/>
    <property type="match status" value="1"/>
</dbReference>
<comment type="caution">
    <text evidence="3">The sequence shown here is derived from an EMBL/GenBank/DDBJ whole genome shotgun (WGS) entry which is preliminary data.</text>
</comment>
<dbReference type="InterPro" id="IPR014729">
    <property type="entry name" value="Rossmann-like_a/b/a_fold"/>
</dbReference>
<reference evidence="3 4" key="1">
    <citation type="journal article" date="2014" name="Int. J. Syst. Evol. Microbiol.">
        <title>Complete genome sequence of Corynebacterium casei LMG S-19264T (=DSM 44701T), isolated from a smear-ripened cheese.</title>
        <authorList>
            <consortium name="US DOE Joint Genome Institute (JGI-PGF)"/>
            <person name="Walter F."/>
            <person name="Albersmeier A."/>
            <person name="Kalinowski J."/>
            <person name="Ruckert C."/>
        </authorList>
    </citation>
    <scope>NUCLEOTIDE SEQUENCE [LARGE SCALE GENOMIC DNA]</scope>
    <source>
        <strain evidence="3 4">IBRC-M 10912</strain>
    </source>
</reference>
<name>A0ABD5P2S8_9EURY</name>